<accession>A0A0X2NLU8</accession>
<dbReference type="OrthoDB" id="9792858at2"/>
<dbReference type="RefSeq" id="WP_073884240.1">
    <property type="nucleotide sequence ID" value="NZ_FAUH01000011.1"/>
</dbReference>
<organism evidence="4 5">
    <name type="scientific">Corynebacterium variabile</name>
    <dbReference type="NCBI Taxonomy" id="1727"/>
    <lineage>
        <taxon>Bacteria</taxon>
        <taxon>Bacillati</taxon>
        <taxon>Actinomycetota</taxon>
        <taxon>Actinomycetes</taxon>
        <taxon>Mycobacteriales</taxon>
        <taxon>Corynebacteriaceae</taxon>
        <taxon>Corynebacterium</taxon>
    </lineage>
</organism>
<dbReference type="InterPro" id="IPR012349">
    <property type="entry name" value="Split_barrel_FMN-bd"/>
</dbReference>
<feature type="domain" description="Flavin reductase like" evidence="3">
    <location>
        <begin position="12"/>
        <end position="157"/>
    </location>
</feature>
<dbReference type="GO" id="GO:0010181">
    <property type="term" value="F:FMN binding"/>
    <property type="evidence" value="ECO:0007669"/>
    <property type="project" value="InterPro"/>
</dbReference>
<reference evidence="5" key="1">
    <citation type="submission" date="2015-11" db="EMBL/GenBank/DDBJ databases">
        <authorList>
            <person name="Dugat-Bony E."/>
        </authorList>
    </citation>
    <scope>NUCLEOTIDE SEQUENCE [LARGE SCALE GENOMIC DNA]</scope>
    <source>
        <strain evidence="5">Mu292</strain>
    </source>
</reference>
<dbReference type="PANTHER" id="PTHR30466">
    <property type="entry name" value="FLAVIN REDUCTASE"/>
    <property type="match status" value="1"/>
</dbReference>
<dbReference type="Pfam" id="PF01613">
    <property type="entry name" value="Flavin_Reduct"/>
    <property type="match status" value="1"/>
</dbReference>
<proteinExistence type="inferred from homology"/>
<protein>
    <submittedName>
        <fullName evidence="4">Conserved protein/domain typically associated with flavoprotein oxygenases, DIM6/NTAB family</fullName>
    </submittedName>
</protein>
<evidence type="ECO:0000313" key="4">
    <source>
        <dbReference type="EMBL" id="CUU66467.1"/>
    </source>
</evidence>
<evidence type="ECO:0000256" key="2">
    <source>
        <dbReference type="ARBA" id="ARBA00023002"/>
    </source>
</evidence>
<evidence type="ECO:0000313" key="5">
    <source>
        <dbReference type="Proteomes" id="UP000182498"/>
    </source>
</evidence>
<keyword evidence="5" id="KW-1185">Reference proteome</keyword>
<dbReference type="Gene3D" id="2.30.110.10">
    <property type="entry name" value="Electron Transport, Fmn-binding Protein, Chain A"/>
    <property type="match status" value="1"/>
</dbReference>
<dbReference type="SUPFAM" id="SSF50475">
    <property type="entry name" value="FMN-binding split barrel"/>
    <property type="match status" value="1"/>
</dbReference>
<dbReference type="SMART" id="SM00903">
    <property type="entry name" value="Flavin_Reduct"/>
    <property type="match status" value="1"/>
</dbReference>
<dbReference type="PANTHER" id="PTHR30466:SF1">
    <property type="entry name" value="FMN REDUCTASE (NADH) RUTF"/>
    <property type="match status" value="1"/>
</dbReference>
<dbReference type="InterPro" id="IPR002563">
    <property type="entry name" value="Flavin_Rdtase-like_dom"/>
</dbReference>
<keyword evidence="2" id="KW-0560">Oxidoreductase</keyword>
<sequence length="174" mass="18803">MTATAEGFRNLFRQVPQPVWILTTRDTDHDPVGVTVSSLISVSADPPTVLFTLQNDASTLPAFSEADQVLAHAVSVDGEDAARTFATSGIDRFRSVGDRLGLGGLPTVPDSCGRMLIRITRVLPVAESALFIGVVQATWLPPEPPAPAVWWDRNFTTTVDRPTIQIPRSGHDDD</sequence>
<dbReference type="GO" id="GO:0042602">
    <property type="term" value="F:riboflavin reductase (NADPH) activity"/>
    <property type="evidence" value="ECO:0007669"/>
    <property type="project" value="TreeGrafter"/>
</dbReference>
<evidence type="ECO:0000259" key="3">
    <source>
        <dbReference type="SMART" id="SM00903"/>
    </source>
</evidence>
<gene>
    <name evidence="4" type="ORF">CVAR292_01811</name>
</gene>
<name>A0A0X2NLU8_9CORY</name>
<dbReference type="Proteomes" id="UP000182498">
    <property type="component" value="Unassembled WGS sequence"/>
</dbReference>
<evidence type="ECO:0000256" key="1">
    <source>
        <dbReference type="ARBA" id="ARBA00008898"/>
    </source>
</evidence>
<dbReference type="EMBL" id="FAUH01000011">
    <property type="protein sequence ID" value="CUU66467.1"/>
    <property type="molecule type" value="Genomic_DNA"/>
</dbReference>
<comment type="similarity">
    <text evidence="1">Belongs to the non-flavoprotein flavin reductase family.</text>
</comment>
<dbReference type="AlphaFoldDB" id="A0A0X2NLU8"/>
<dbReference type="InterPro" id="IPR050268">
    <property type="entry name" value="NADH-dep_flavin_reductase"/>
</dbReference>